<sequence>MALAATANQAAADIAVSSKNAPSGQAGLQMTALLGFERKGLQRLSEGDLGAIASGPAKAEPALKAPPAVKKKTEPKIDPGLRYSDAWLAAQPAPQGGADWQCLTEALYFEARGESLEGQFAVAEVILNRFESGLYPRSVCAVIKQRGSGSCAFSYVCDGISDQMRDRTSRDRAARIARVMLDGAPRLLTDGATHFHTRAVKPSWSRKFPQTAAIGAHIFYRQPGA</sequence>
<dbReference type="Proteomes" id="UP001239680">
    <property type="component" value="Unassembled WGS sequence"/>
</dbReference>
<evidence type="ECO:0000313" key="2">
    <source>
        <dbReference type="EMBL" id="MDQ2065850.1"/>
    </source>
</evidence>
<proteinExistence type="predicted"/>
<evidence type="ECO:0000259" key="1">
    <source>
        <dbReference type="Pfam" id="PF07486"/>
    </source>
</evidence>
<name>A0ABU0VY68_9RHOB</name>
<dbReference type="InterPro" id="IPR042047">
    <property type="entry name" value="SleB_dom1"/>
</dbReference>
<feature type="domain" description="Cell wall hydrolase SleB" evidence="1">
    <location>
        <begin position="113"/>
        <end position="220"/>
    </location>
</feature>
<accession>A0ABU0VY68</accession>
<dbReference type="Pfam" id="PF07486">
    <property type="entry name" value="Hydrolase_2"/>
    <property type="match status" value="1"/>
</dbReference>
<protein>
    <submittedName>
        <fullName evidence="2">Cell wall hydrolase</fullName>
    </submittedName>
</protein>
<keyword evidence="3" id="KW-1185">Reference proteome</keyword>
<evidence type="ECO:0000313" key="3">
    <source>
        <dbReference type="Proteomes" id="UP001239680"/>
    </source>
</evidence>
<dbReference type="EMBL" id="JAVDBT010000004">
    <property type="protein sequence ID" value="MDQ2065850.1"/>
    <property type="molecule type" value="Genomic_DNA"/>
</dbReference>
<comment type="caution">
    <text evidence="2">The sequence shown here is derived from an EMBL/GenBank/DDBJ whole genome shotgun (WGS) entry which is preliminary data.</text>
</comment>
<dbReference type="Gene3D" id="1.10.10.2520">
    <property type="entry name" value="Cell wall hydrolase SleB, domain 1"/>
    <property type="match status" value="1"/>
</dbReference>
<dbReference type="GO" id="GO:0016787">
    <property type="term" value="F:hydrolase activity"/>
    <property type="evidence" value="ECO:0007669"/>
    <property type="project" value="UniProtKB-KW"/>
</dbReference>
<dbReference type="RefSeq" id="WP_306679536.1">
    <property type="nucleotide sequence ID" value="NZ_JAVDBT010000004.1"/>
</dbReference>
<gene>
    <name evidence="2" type="ORF">Q9295_05670</name>
</gene>
<keyword evidence="2" id="KW-0378">Hydrolase</keyword>
<organism evidence="2 3">
    <name type="scientific">Pseudogemmobacter lacusdianii</name>
    <dbReference type="NCBI Taxonomy" id="3069608"/>
    <lineage>
        <taxon>Bacteria</taxon>
        <taxon>Pseudomonadati</taxon>
        <taxon>Pseudomonadota</taxon>
        <taxon>Alphaproteobacteria</taxon>
        <taxon>Rhodobacterales</taxon>
        <taxon>Paracoccaceae</taxon>
        <taxon>Pseudogemmobacter</taxon>
    </lineage>
</organism>
<reference evidence="2 3" key="1">
    <citation type="submission" date="2023-08" db="EMBL/GenBank/DDBJ databases">
        <title>Characterization of two Paracoccaceae strains isolated from Phycosphere and proposal of Xinfangfangia lacusdiani sp. nov.</title>
        <authorList>
            <person name="Deng Y."/>
            <person name="Zhang Y.Q."/>
        </authorList>
    </citation>
    <scope>NUCLEOTIDE SEQUENCE [LARGE SCALE GENOMIC DNA]</scope>
    <source>
        <strain evidence="2 3">CPCC 101601</strain>
    </source>
</reference>
<dbReference type="InterPro" id="IPR011105">
    <property type="entry name" value="Cell_wall_hydrolase_SleB"/>
</dbReference>